<name>A0A1E3QV60_9ASCO</name>
<evidence type="ECO:0008006" key="9">
    <source>
        <dbReference type="Google" id="ProtNLM"/>
    </source>
</evidence>
<dbReference type="PANTHER" id="PTHR11380">
    <property type="entry name" value="TRANSCRIPTION INITIATION FACTOR TFIID/SUPT3-RELATED"/>
    <property type="match status" value="1"/>
</dbReference>
<evidence type="ECO:0000256" key="4">
    <source>
        <dbReference type="ARBA" id="ARBA00023163"/>
    </source>
</evidence>
<dbReference type="SUPFAM" id="SSF47113">
    <property type="entry name" value="Histone-fold"/>
    <property type="match status" value="1"/>
</dbReference>
<dbReference type="GO" id="GO:0006357">
    <property type="term" value="P:regulation of transcription by RNA polymerase II"/>
    <property type="evidence" value="ECO:0007669"/>
    <property type="project" value="EnsemblFungi"/>
</dbReference>
<dbReference type="InterPro" id="IPR003195">
    <property type="entry name" value="TFIID_TAF13"/>
</dbReference>
<dbReference type="PANTHER" id="PTHR11380:SF16">
    <property type="entry name" value="TRANSCRIPTION INITIATION PROTEIN SPT3 HOMOLOG"/>
    <property type="match status" value="1"/>
</dbReference>
<sequence length="331" mass="38027">MSLAYNSPEKYKYKVEIQQMMFVSGETNDPPVETTCLIEDILRGQVVELLLQASRNSQNRGSKNVTAEDIIFLIRHDKAKVNRLRTYLSWKDVRKNAKDQESGGLENTDQLLEDEASAQANNAGKGPAANSQSVINKNMSKKSKIRLPWELQFMFSEQPLDTAADEDQVDEDEKEAIVASMKRLKAADDRTRNMTKEEYVHWSECRQSSFTFRKAKRFREWCGIGVLMDGKPHDDVIDTLGFLTFEMVCSITEEALKVKLAQESYSKNHTEEKGGKEKRRHYLFDAPDEMAKPIVAKHIEEAWRRLQTVAIKRRAIRSFRGGRVMSRTQLV</sequence>
<dbReference type="AlphaFoldDB" id="A0A1E3QV60"/>
<dbReference type="GO" id="GO:0001403">
    <property type="term" value="P:invasive growth in response to glucose limitation"/>
    <property type="evidence" value="ECO:0007669"/>
    <property type="project" value="EnsemblFungi"/>
</dbReference>
<dbReference type="GO" id="GO:0005829">
    <property type="term" value="C:cytosol"/>
    <property type="evidence" value="ECO:0007669"/>
    <property type="project" value="EnsemblFungi"/>
</dbReference>
<keyword evidence="4" id="KW-0804">Transcription</keyword>
<protein>
    <recommendedName>
        <fullName evidence="9">Transcription initiation protein SPT3</fullName>
    </recommendedName>
</protein>
<dbReference type="GO" id="GO:0046982">
    <property type="term" value="F:protein heterodimerization activity"/>
    <property type="evidence" value="ECO:0007669"/>
    <property type="project" value="InterPro"/>
</dbReference>
<dbReference type="GO" id="GO:0005634">
    <property type="term" value="C:nucleus"/>
    <property type="evidence" value="ECO:0007669"/>
    <property type="project" value="UniProtKB-SubCell"/>
</dbReference>
<dbReference type="Proteomes" id="UP000094336">
    <property type="component" value="Unassembled WGS sequence"/>
</dbReference>
<dbReference type="Gene3D" id="1.10.20.10">
    <property type="entry name" value="Histone, subunit A"/>
    <property type="match status" value="1"/>
</dbReference>
<evidence type="ECO:0000256" key="2">
    <source>
        <dbReference type="ARBA" id="ARBA00023015"/>
    </source>
</evidence>
<comment type="similarity">
    <text evidence="6">Belongs to the SPT3 family.</text>
</comment>
<dbReference type="GO" id="GO:0006325">
    <property type="term" value="P:chromatin organization"/>
    <property type="evidence" value="ECO:0007669"/>
    <property type="project" value="EnsemblFungi"/>
</dbReference>
<evidence type="ECO:0000313" key="7">
    <source>
        <dbReference type="EMBL" id="ODQ81545.1"/>
    </source>
</evidence>
<dbReference type="Pfam" id="PF02269">
    <property type="entry name" value="TFIID-18kDa"/>
    <property type="match status" value="1"/>
</dbReference>
<accession>A0A1E3QV60</accession>
<dbReference type="InterPro" id="IPR009072">
    <property type="entry name" value="Histone-fold"/>
</dbReference>
<organism evidence="7 8">
    <name type="scientific">Babjeviella inositovora NRRL Y-12698</name>
    <dbReference type="NCBI Taxonomy" id="984486"/>
    <lineage>
        <taxon>Eukaryota</taxon>
        <taxon>Fungi</taxon>
        <taxon>Dikarya</taxon>
        <taxon>Ascomycota</taxon>
        <taxon>Saccharomycotina</taxon>
        <taxon>Pichiomycetes</taxon>
        <taxon>Serinales incertae sedis</taxon>
        <taxon>Babjeviella</taxon>
    </lineage>
</organism>
<evidence type="ECO:0000256" key="1">
    <source>
        <dbReference type="ARBA" id="ARBA00004123"/>
    </source>
</evidence>
<dbReference type="GO" id="GO:0006366">
    <property type="term" value="P:transcription by RNA polymerase II"/>
    <property type="evidence" value="ECO:0007669"/>
    <property type="project" value="EnsemblFungi"/>
</dbReference>
<keyword evidence="8" id="KW-1185">Reference proteome</keyword>
<gene>
    <name evidence="7" type="ORF">BABINDRAFT_32410</name>
</gene>
<evidence type="ECO:0000256" key="6">
    <source>
        <dbReference type="ARBA" id="ARBA00061274"/>
    </source>
</evidence>
<comment type="subcellular location">
    <subcellularLocation>
        <location evidence="1">Nucleus</location>
    </subcellularLocation>
</comment>
<dbReference type="GO" id="GO:0007124">
    <property type="term" value="P:pseudohyphal growth"/>
    <property type="evidence" value="ECO:0007669"/>
    <property type="project" value="EnsemblFungi"/>
</dbReference>
<dbReference type="OrthoDB" id="66982at2759"/>
<dbReference type="GO" id="GO:0003712">
    <property type="term" value="F:transcription coregulator activity"/>
    <property type="evidence" value="ECO:0007669"/>
    <property type="project" value="EnsemblFungi"/>
</dbReference>
<reference evidence="8" key="1">
    <citation type="submission" date="2016-05" db="EMBL/GenBank/DDBJ databases">
        <title>Comparative genomics of biotechnologically important yeasts.</title>
        <authorList>
            <consortium name="DOE Joint Genome Institute"/>
            <person name="Riley R."/>
            <person name="Haridas S."/>
            <person name="Wolfe K.H."/>
            <person name="Lopes M.R."/>
            <person name="Hittinger C.T."/>
            <person name="Goker M."/>
            <person name="Salamov A."/>
            <person name="Wisecaver J."/>
            <person name="Long T.M."/>
            <person name="Aerts A.L."/>
            <person name="Barry K."/>
            <person name="Choi C."/>
            <person name="Clum A."/>
            <person name="Coughlan A.Y."/>
            <person name="Deshpande S."/>
            <person name="Douglass A.P."/>
            <person name="Hanson S.J."/>
            <person name="Klenk H.-P."/>
            <person name="Labutti K."/>
            <person name="Lapidus A."/>
            <person name="Lindquist E."/>
            <person name="Lipzen A."/>
            <person name="Meier-Kolthoff J.P."/>
            <person name="Ohm R.A."/>
            <person name="Otillar R.P."/>
            <person name="Pangilinan J."/>
            <person name="Peng Y."/>
            <person name="Rokas A."/>
            <person name="Rosa C.A."/>
            <person name="Scheuner C."/>
            <person name="Sibirny A.A."/>
            <person name="Slot J.C."/>
            <person name="Stielow J.B."/>
            <person name="Sun H."/>
            <person name="Kurtzman C.P."/>
            <person name="Blackwell M."/>
            <person name="Grigoriev I.V."/>
            <person name="Jeffries T.W."/>
        </authorList>
    </citation>
    <scope>NUCLEOTIDE SEQUENCE [LARGE SCALE GENOMIC DNA]</scope>
    <source>
        <strain evidence="8">NRRL Y-12698</strain>
    </source>
</reference>
<keyword evidence="5" id="KW-0539">Nucleus</keyword>
<dbReference type="STRING" id="984486.A0A1E3QV60"/>
<keyword evidence="3" id="KW-0010">Activator</keyword>
<dbReference type="GeneID" id="30149441"/>
<evidence type="ECO:0000256" key="5">
    <source>
        <dbReference type="ARBA" id="ARBA00023242"/>
    </source>
</evidence>
<dbReference type="EMBL" id="KV454427">
    <property type="protein sequence ID" value="ODQ81545.1"/>
    <property type="molecule type" value="Genomic_DNA"/>
</dbReference>
<evidence type="ECO:0000313" key="8">
    <source>
        <dbReference type="Proteomes" id="UP000094336"/>
    </source>
</evidence>
<proteinExistence type="inferred from homology"/>
<dbReference type="CDD" id="cd22926">
    <property type="entry name" value="HFD_SPT3"/>
    <property type="match status" value="1"/>
</dbReference>
<evidence type="ECO:0000256" key="3">
    <source>
        <dbReference type="ARBA" id="ARBA00023159"/>
    </source>
</evidence>
<dbReference type="GO" id="GO:0046695">
    <property type="term" value="C:SLIK (SAGA-like) complex"/>
    <property type="evidence" value="ECO:0007669"/>
    <property type="project" value="EnsemblFungi"/>
</dbReference>
<dbReference type="FunFam" id="1.10.20.10:FF:000023">
    <property type="entry name" value="transcription initiation protein SPT3 homolog"/>
    <property type="match status" value="1"/>
</dbReference>
<keyword evidence="2" id="KW-0805">Transcription regulation</keyword>
<dbReference type="GO" id="GO:0000124">
    <property type="term" value="C:SAGA complex"/>
    <property type="evidence" value="ECO:0007669"/>
    <property type="project" value="EnsemblFungi"/>
</dbReference>
<dbReference type="RefSeq" id="XP_018986873.1">
    <property type="nucleotide sequence ID" value="XM_019131588.1"/>
</dbReference>